<feature type="domain" description="Glycosyltransferase 2-like" evidence="17">
    <location>
        <begin position="62"/>
        <end position="230"/>
    </location>
</feature>
<dbReference type="PANTHER" id="PTHR22913:SF12">
    <property type="entry name" value="MANNURONAN SYNTHASE"/>
    <property type="match status" value="1"/>
</dbReference>
<evidence type="ECO:0000256" key="9">
    <source>
        <dbReference type="ARBA" id="ARBA00037408"/>
    </source>
</evidence>
<feature type="transmembrane region" description="Helical" evidence="16">
    <location>
        <begin position="311"/>
        <end position="333"/>
    </location>
</feature>
<gene>
    <name evidence="18" type="ORF">CLV30_106149</name>
</gene>
<dbReference type="Proteomes" id="UP000243528">
    <property type="component" value="Unassembled WGS sequence"/>
</dbReference>
<keyword evidence="16" id="KW-1133">Transmembrane helix</keyword>
<evidence type="ECO:0000256" key="1">
    <source>
        <dbReference type="ARBA" id="ARBA00004236"/>
    </source>
</evidence>
<comment type="function">
    <text evidence="9">Glycosaminoglycan synthesis. The hyaluronic acid capsule is involved in the pathogenicity of group A Streptococci; it may be the major virulence determinant.</text>
</comment>
<keyword evidence="5" id="KW-1003">Cell membrane</keyword>
<evidence type="ECO:0000256" key="10">
    <source>
        <dbReference type="ARBA" id="ARBA00040508"/>
    </source>
</evidence>
<evidence type="ECO:0000256" key="11">
    <source>
        <dbReference type="ARBA" id="ARBA00042148"/>
    </source>
</evidence>
<feature type="region of interest" description="Disordered" evidence="15">
    <location>
        <begin position="418"/>
        <end position="440"/>
    </location>
</feature>
<comment type="similarity">
    <text evidence="3">Belongs to the NodC/HAS family.</text>
</comment>
<comment type="catalytic activity">
    <reaction evidence="13">
        <text>[hyaluronan](n) + UDP-N-acetyl-alpha-D-glucosamine = N-acetyl-beta-D-glucosaminyl-(1-&gt;4)-[hyaluronan](n) + UDP + H(+)</text>
        <dbReference type="Rhea" id="RHEA:20465"/>
        <dbReference type="Rhea" id="RHEA-COMP:12583"/>
        <dbReference type="Rhea" id="RHEA-COMP:12585"/>
        <dbReference type="ChEBI" id="CHEBI:15378"/>
        <dbReference type="ChEBI" id="CHEBI:57705"/>
        <dbReference type="ChEBI" id="CHEBI:58223"/>
        <dbReference type="ChEBI" id="CHEBI:132153"/>
        <dbReference type="ChEBI" id="CHEBI:132154"/>
        <dbReference type="EC" id="2.4.1.212"/>
    </reaction>
</comment>
<evidence type="ECO:0000256" key="15">
    <source>
        <dbReference type="SAM" id="MobiDB-lite"/>
    </source>
</evidence>
<comment type="catalytic activity">
    <reaction evidence="14">
        <text>N-acetyl-beta-D-glucosaminyl-(1-&gt;4)-[hyaluronan](n) + UDP-alpha-D-glucuronate = [hyaluronan](n+1) + UDP + H(+)</text>
        <dbReference type="Rhea" id="RHEA:12528"/>
        <dbReference type="Rhea" id="RHEA-COMP:12585"/>
        <dbReference type="Rhea" id="RHEA-COMP:12587"/>
        <dbReference type="ChEBI" id="CHEBI:15378"/>
        <dbReference type="ChEBI" id="CHEBI:58052"/>
        <dbReference type="ChEBI" id="CHEBI:58223"/>
        <dbReference type="ChEBI" id="CHEBI:132153"/>
        <dbReference type="ChEBI" id="CHEBI:132154"/>
        <dbReference type="EC" id="2.4.1.212"/>
    </reaction>
</comment>
<dbReference type="GO" id="GO:0030213">
    <property type="term" value="P:hyaluronan biosynthetic process"/>
    <property type="evidence" value="ECO:0007669"/>
    <property type="project" value="TreeGrafter"/>
</dbReference>
<evidence type="ECO:0000256" key="12">
    <source>
        <dbReference type="ARBA" id="ARBA00043237"/>
    </source>
</evidence>
<feature type="transmembrane region" description="Helical" evidence="16">
    <location>
        <begin position="28"/>
        <end position="46"/>
    </location>
</feature>
<keyword evidence="6" id="KW-0328">Glycosyltransferase</keyword>
<dbReference type="EC" id="2.4.1.212" evidence="4"/>
<dbReference type="RefSeq" id="WP_165358506.1">
    <property type="nucleotide sequence ID" value="NZ_ML142900.1"/>
</dbReference>
<dbReference type="InterPro" id="IPR029044">
    <property type="entry name" value="Nucleotide-diphossugar_trans"/>
</dbReference>
<feature type="transmembrane region" description="Helical" evidence="16">
    <location>
        <begin position="345"/>
        <end position="361"/>
    </location>
</feature>
<dbReference type="PANTHER" id="PTHR22913">
    <property type="entry name" value="HYALURONAN SYNTHASE"/>
    <property type="match status" value="1"/>
</dbReference>
<dbReference type="GO" id="GO:0005886">
    <property type="term" value="C:plasma membrane"/>
    <property type="evidence" value="ECO:0007669"/>
    <property type="project" value="UniProtKB-SubCell"/>
</dbReference>
<evidence type="ECO:0000256" key="8">
    <source>
        <dbReference type="ARBA" id="ARBA00023136"/>
    </source>
</evidence>
<reference evidence="18 19" key="1">
    <citation type="submission" date="2018-03" db="EMBL/GenBank/DDBJ databases">
        <title>Genomic Encyclopedia of Archaeal and Bacterial Type Strains, Phase II (KMG-II): from individual species to whole genera.</title>
        <authorList>
            <person name="Goeker M."/>
        </authorList>
    </citation>
    <scope>NUCLEOTIDE SEQUENCE [LARGE SCALE GENOMIC DNA]</scope>
    <source>
        <strain evidence="18 19">DSM 45211</strain>
    </source>
</reference>
<evidence type="ECO:0000256" key="2">
    <source>
        <dbReference type="ARBA" id="ARBA00004698"/>
    </source>
</evidence>
<comment type="caution">
    <text evidence="18">The sequence shown here is derived from an EMBL/GenBank/DDBJ whole genome shotgun (WGS) entry which is preliminary data.</text>
</comment>
<evidence type="ECO:0000256" key="3">
    <source>
        <dbReference type="ARBA" id="ARBA00006782"/>
    </source>
</evidence>
<evidence type="ECO:0000313" key="19">
    <source>
        <dbReference type="Proteomes" id="UP000243528"/>
    </source>
</evidence>
<evidence type="ECO:0000256" key="4">
    <source>
        <dbReference type="ARBA" id="ARBA00012207"/>
    </source>
</evidence>
<dbReference type="EMBL" id="PYGE01000006">
    <property type="protein sequence ID" value="PSL04144.1"/>
    <property type="molecule type" value="Genomic_DNA"/>
</dbReference>
<keyword evidence="19" id="KW-1185">Reference proteome</keyword>
<dbReference type="SUPFAM" id="SSF53448">
    <property type="entry name" value="Nucleotide-diphospho-sugar transferases"/>
    <property type="match status" value="1"/>
</dbReference>
<keyword evidence="16" id="KW-0812">Transmembrane</keyword>
<dbReference type="AlphaFoldDB" id="A0A2P8E3U6"/>
<accession>A0A2P8E3U6</accession>
<dbReference type="InterPro" id="IPR001173">
    <property type="entry name" value="Glyco_trans_2-like"/>
</dbReference>
<evidence type="ECO:0000256" key="6">
    <source>
        <dbReference type="ARBA" id="ARBA00022676"/>
    </source>
</evidence>
<dbReference type="Pfam" id="PF00535">
    <property type="entry name" value="Glycos_transf_2"/>
    <property type="match status" value="1"/>
</dbReference>
<dbReference type="GO" id="GO:0050501">
    <property type="term" value="F:hyaluronan synthase activity"/>
    <property type="evidence" value="ECO:0007669"/>
    <property type="project" value="UniProtKB-EC"/>
</dbReference>
<organism evidence="18 19">
    <name type="scientific">Haloactinopolyspora alba</name>
    <dbReference type="NCBI Taxonomy" id="648780"/>
    <lineage>
        <taxon>Bacteria</taxon>
        <taxon>Bacillati</taxon>
        <taxon>Actinomycetota</taxon>
        <taxon>Actinomycetes</taxon>
        <taxon>Jiangellales</taxon>
        <taxon>Jiangellaceae</taxon>
        <taxon>Haloactinopolyspora</taxon>
    </lineage>
</organism>
<protein>
    <recommendedName>
        <fullName evidence="10">Hyaluronan synthase</fullName>
        <ecNumber evidence="4">2.4.1.212</ecNumber>
    </recommendedName>
    <alternativeName>
        <fullName evidence="12">Hyaluronate synthase</fullName>
    </alternativeName>
    <alternativeName>
        <fullName evidence="11">Hyaluronic acid synthase</fullName>
    </alternativeName>
</protein>
<evidence type="ECO:0000259" key="17">
    <source>
        <dbReference type="Pfam" id="PF00535"/>
    </source>
</evidence>
<evidence type="ECO:0000256" key="5">
    <source>
        <dbReference type="ARBA" id="ARBA00022475"/>
    </source>
</evidence>
<evidence type="ECO:0000256" key="14">
    <source>
        <dbReference type="ARBA" id="ARBA00048168"/>
    </source>
</evidence>
<feature type="transmembrane region" description="Helical" evidence="16">
    <location>
        <begin position="373"/>
        <end position="397"/>
    </location>
</feature>
<evidence type="ECO:0000256" key="16">
    <source>
        <dbReference type="SAM" id="Phobius"/>
    </source>
</evidence>
<proteinExistence type="inferred from homology"/>
<name>A0A2P8E3U6_9ACTN</name>
<comment type="pathway">
    <text evidence="2">Glycan biosynthesis; hyaluronan biosynthesis.</text>
</comment>
<evidence type="ECO:0000313" key="18">
    <source>
        <dbReference type="EMBL" id="PSL04144.1"/>
    </source>
</evidence>
<sequence length="440" mass="49266">MTVTALLLFTVTAVAVLFKWSNYGAASLYGYAVFAILGTKLLLSLIPQRKRPEANHNKRVGVIVTIYNEDPELLRRCIDSLLNQTFQPTRLIIVDDHSGKLAAFEMAKFYATIDPRVTAVRQPENLGKREGLAVGFREMAGEVDVFVCVDSDSVLEPNAIAEGMRAFRSRKVTAATGLVLPLNYETNALTRLQDVRYANAFLGERAAYSQFGSVLCVCGILAFYRADIVMKNLDDFLTQEFLGKPAVTGDDRRLTNYALTQGRVEFVESAIAHTAVPEKFSHFVRQQARWGRSFFRESLWVLGNLRPSRMAWWLTALEIAQWAVFSTLIMYVVVIHPLVGGEPMIGQYLLFVGFMALARAVRYFDVRRDGQGVLSRLGTFFTAPIYGYMNLFVMLPLRFYSLVTLRLASWGTRKSVEVTAQPAQSEPEAEPPRALAGAQQ</sequence>
<dbReference type="GO" id="GO:0085029">
    <property type="term" value="P:extracellular matrix assembly"/>
    <property type="evidence" value="ECO:0007669"/>
    <property type="project" value="TreeGrafter"/>
</dbReference>
<comment type="subcellular location">
    <subcellularLocation>
        <location evidence="1">Cell membrane</location>
    </subcellularLocation>
</comment>
<keyword evidence="8 16" id="KW-0472">Membrane</keyword>
<dbReference type="Gene3D" id="3.90.550.10">
    <property type="entry name" value="Spore Coat Polysaccharide Biosynthesis Protein SpsA, Chain A"/>
    <property type="match status" value="1"/>
</dbReference>
<evidence type="ECO:0000256" key="13">
    <source>
        <dbReference type="ARBA" id="ARBA00047709"/>
    </source>
</evidence>
<keyword evidence="7" id="KW-0808">Transferase</keyword>
<evidence type="ECO:0000256" key="7">
    <source>
        <dbReference type="ARBA" id="ARBA00022679"/>
    </source>
</evidence>